<dbReference type="Proteomes" id="UP001165205">
    <property type="component" value="Unassembled WGS sequence"/>
</dbReference>
<accession>A0AAN4YWT8</accession>
<evidence type="ECO:0000256" key="1">
    <source>
        <dbReference type="SAM" id="MobiDB-lite"/>
    </source>
</evidence>
<feature type="region of interest" description="Disordered" evidence="1">
    <location>
        <begin position="15"/>
        <end position="42"/>
    </location>
</feature>
<organism evidence="2 3">
    <name type="scientific">Aspergillus oryzae</name>
    <name type="common">Yellow koji mold</name>
    <dbReference type="NCBI Taxonomy" id="5062"/>
    <lineage>
        <taxon>Eukaryota</taxon>
        <taxon>Fungi</taxon>
        <taxon>Dikarya</taxon>
        <taxon>Ascomycota</taxon>
        <taxon>Pezizomycotina</taxon>
        <taxon>Eurotiomycetes</taxon>
        <taxon>Eurotiomycetidae</taxon>
        <taxon>Eurotiales</taxon>
        <taxon>Aspergillaceae</taxon>
        <taxon>Aspergillus</taxon>
        <taxon>Aspergillus subgen. Circumdati</taxon>
    </lineage>
</organism>
<gene>
    <name evidence="2" type="ORF">Aory04_001196100</name>
</gene>
<proteinExistence type="predicted"/>
<name>A0AAN4YWT8_ASPOZ</name>
<comment type="caution">
    <text evidence="2">The sequence shown here is derived from an EMBL/GenBank/DDBJ whole genome shotgun (WGS) entry which is preliminary data.</text>
</comment>
<dbReference type="AlphaFoldDB" id="A0AAN4YWT8"/>
<dbReference type="EMBL" id="BSYA01000222">
    <property type="protein sequence ID" value="GMG37021.1"/>
    <property type="molecule type" value="Genomic_DNA"/>
</dbReference>
<sequence>MARLGRKALHQIDGLNLGIHNPRQAHRQSPTPGSTLINPTNAQSAAPVLPLSSYQRDDHPLADVSATQQIPSPHGSLVPPENNMQVYETDGFADIDVLFGDFLDLSLPTNFWDPVFLP</sequence>
<evidence type="ECO:0000313" key="3">
    <source>
        <dbReference type="Proteomes" id="UP001165205"/>
    </source>
</evidence>
<evidence type="ECO:0000313" key="2">
    <source>
        <dbReference type="EMBL" id="GMG37021.1"/>
    </source>
</evidence>
<feature type="compositionally biased region" description="Polar residues" evidence="1">
    <location>
        <begin position="27"/>
        <end position="42"/>
    </location>
</feature>
<protein>
    <submittedName>
        <fullName evidence="2">Unnamed protein product</fullName>
    </submittedName>
</protein>
<reference evidence="2" key="1">
    <citation type="submission" date="2023-04" db="EMBL/GenBank/DDBJ databases">
        <title>Aspergillus oryzae NBRC 4228.</title>
        <authorList>
            <person name="Ichikawa N."/>
            <person name="Sato H."/>
            <person name="Tonouchi N."/>
        </authorList>
    </citation>
    <scope>NUCLEOTIDE SEQUENCE</scope>
    <source>
        <strain evidence="2">NBRC 4228</strain>
    </source>
</reference>